<dbReference type="Pfam" id="PF08284">
    <property type="entry name" value="RVP_2"/>
    <property type="match status" value="1"/>
</dbReference>
<proteinExistence type="predicted"/>
<feature type="domain" description="Retrotransposon gag" evidence="2">
    <location>
        <begin position="52"/>
        <end position="112"/>
    </location>
</feature>
<sequence>MPKGYLTERSANCMDILVELGTMTGFSVLGSTGPSYCVPLRNMIAFTCPLGNYFPVDVKNKKIVEFMKLEQGNMSVAVYAAKFQSLYAFSPHYNTVEAENDKCIKFESGLRPDIKHLIGFSEIRKFASLVAKSRICDEDGKSKSSYFKAASEKRGKGQDRGKPYVDNGKKVVESSGTRKKGSGKCYKCGEMGKEGHKSLACKKPKKTTGKVFALSGNNADQVDNLIREIPASGSVTTRLVCRDCPVTIFDRHFGMDLVCIQLSGIDVIFGINWLIFNRVHINCCEKTIIFPKPEENFQLMSEKKVIESLKEPVEMFALFASLKLEKIVKMEELQLFVNFLTYFRKMC</sequence>
<dbReference type="Proteomes" id="UP000242715">
    <property type="component" value="Unassembled WGS sequence"/>
</dbReference>
<evidence type="ECO:0000256" key="1">
    <source>
        <dbReference type="SAM" id="MobiDB-lite"/>
    </source>
</evidence>
<dbReference type="Gene3D" id="2.40.70.10">
    <property type="entry name" value="Acid Proteases"/>
    <property type="match status" value="1"/>
</dbReference>
<dbReference type="InterPro" id="IPR032567">
    <property type="entry name" value="RTL1-rel"/>
</dbReference>
<evidence type="ECO:0000313" key="4">
    <source>
        <dbReference type="Proteomes" id="UP000242715"/>
    </source>
</evidence>
<reference evidence="4" key="1">
    <citation type="journal article" date="2017" name="Front. Plant Sci.">
        <title>Climate Clever Clovers: New Paradigm to Reduce the Environmental Footprint of Ruminants by Breeding Low Methanogenic Forages Utilizing Haplotype Variation.</title>
        <authorList>
            <person name="Kaur P."/>
            <person name="Appels R."/>
            <person name="Bayer P.E."/>
            <person name="Keeble-Gagnere G."/>
            <person name="Wang J."/>
            <person name="Hirakawa H."/>
            <person name="Shirasawa K."/>
            <person name="Vercoe P."/>
            <person name="Stefanova K."/>
            <person name="Durmic Z."/>
            <person name="Nichols P."/>
            <person name="Revell C."/>
            <person name="Isobe S.N."/>
            <person name="Edwards D."/>
            <person name="Erskine W."/>
        </authorList>
    </citation>
    <scope>NUCLEOTIDE SEQUENCE [LARGE SCALE GENOMIC DNA]</scope>
    <source>
        <strain evidence="4">cv. Daliak</strain>
    </source>
</reference>
<accession>A0A2Z6N6E5</accession>
<organism evidence="3 4">
    <name type="scientific">Trifolium subterraneum</name>
    <name type="common">Subterranean clover</name>
    <dbReference type="NCBI Taxonomy" id="3900"/>
    <lineage>
        <taxon>Eukaryota</taxon>
        <taxon>Viridiplantae</taxon>
        <taxon>Streptophyta</taxon>
        <taxon>Embryophyta</taxon>
        <taxon>Tracheophyta</taxon>
        <taxon>Spermatophyta</taxon>
        <taxon>Magnoliopsida</taxon>
        <taxon>eudicotyledons</taxon>
        <taxon>Gunneridae</taxon>
        <taxon>Pentapetalae</taxon>
        <taxon>rosids</taxon>
        <taxon>fabids</taxon>
        <taxon>Fabales</taxon>
        <taxon>Fabaceae</taxon>
        <taxon>Papilionoideae</taxon>
        <taxon>50 kb inversion clade</taxon>
        <taxon>NPAAA clade</taxon>
        <taxon>Hologalegina</taxon>
        <taxon>IRL clade</taxon>
        <taxon>Trifolieae</taxon>
        <taxon>Trifolium</taxon>
    </lineage>
</organism>
<feature type="compositionally biased region" description="Basic and acidic residues" evidence="1">
    <location>
        <begin position="150"/>
        <end position="172"/>
    </location>
</feature>
<dbReference type="PANTHER" id="PTHR15503">
    <property type="entry name" value="LDOC1 RELATED"/>
    <property type="match status" value="1"/>
</dbReference>
<protein>
    <recommendedName>
        <fullName evidence="2">Retrotransposon gag domain-containing protein</fullName>
    </recommendedName>
</protein>
<dbReference type="EMBL" id="DF973808">
    <property type="protein sequence ID" value="GAU40458.1"/>
    <property type="molecule type" value="Genomic_DNA"/>
</dbReference>
<dbReference type="InterPro" id="IPR021109">
    <property type="entry name" value="Peptidase_aspartic_dom_sf"/>
</dbReference>
<dbReference type="PANTHER" id="PTHR15503:SF45">
    <property type="entry name" value="RNA-DIRECTED DNA POLYMERASE HOMOLOG"/>
    <property type="match status" value="1"/>
</dbReference>
<keyword evidence="4" id="KW-1185">Reference proteome</keyword>
<feature type="region of interest" description="Disordered" evidence="1">
    <location>
        <begin position="149"/>
        <end position="181"/>
    </location>
</feature>
<dbReference type="Pfam" id="PF03732">
    <property type="entry name" value="Retrotrans_gag"/>
    <property type="match status" value="1"/>
</dbReference>
<name>A0A2Z6N6E5_TRISU</name>
<dbReference type="AlphaFoldDB" id="A0A2Z6N6E5"/>
<dbReference type="InterPro" id="IPR005162">
    <property type="entry name" value="Retrotrans_gag_dom"/>
</dbReference>
<evidence type="ECO:0000259" key="2">
    <source>
        <dbReference type="Pfam" id="PF03732"/>
    </source>
</evidence>
<evidence type="ECO:0000313" key="3">
    <source>
        <dbReference type="EMBL" id="GAU40458.1"/>
    </source>
</evidence>
<dbReference type="OrthoDB" id="1436378at2759"/>
<gene>
    <name evidence="3" type="ORF">TSUD_141380</name>
</gene>